<protein>
    <submittedName>
        <fullName evidence="1">Uncharacterized protein</fullName>
    </submittedName>
</protein>
<keyword evidence="3" id="KW-1185">Reference proteome</keyword>
<organism evidence="1 4">
    <name type="scientific">Helicobacter typhlonius</name>
    <dbReference type="NCBI Taxonomy" id="76936"/>
    <lineage>
        <taxon>Bacteria</taxon>
        <taxon>Pseudomonadati</taxon>
        <taxon>Campylobacterota</taxon>
        <taxon>Epsilonproteobacteria</taxon>
        <taxon>Campylobacterales</taxon>
        <taxon>Helicobacteraceae</taxon>
        <taxon>Helicobacter</taxon>
    </lineage>
</organism>
<evidence type="ECO:0000313" key="2">
    <source>
        <dbReference type="EMBL" id="TLD77884.1"/>
    </source>
</evidence>
<dbReference type="OrthoDB" id="9831956at2"/>
<reference evidence="1" key="2">
    <citation type="submission" date="2015-11" db="EMBL/GenBank/DDBJ databases">
        <authorList>
            <person name="Zhang Y."/>
            <person name="Guo Z."/>
        </authorList>
    </citation>
    <scope>NUCLEOTIDE SEQUENCE</scope>
    <source>
        <strain evidence="1">1</strain>
    </source>
</reference>
<accession>A0A099UDF2</accession>
<proteinExistence type="predicted"/>
<dbReference type="AlphaFoldDB" id="A0A099UDF2"/>
<reference evidence="4" key="3">
    <citation type="submission" date="2015-11" db="EMBL/GenBank/DDBJ databases">
        <authorList>
            <person name="Anvar S.Y."/>
        </authorList>
    </citation>
    <scope>NUCLEOTIDE SEQUENCE [LARGE SCALE GENOMIC DNA]</scope>
</reference>
<dbReference type="PATRIC" id="fig|76936.10.peg.1308"/>
<name>A0A099UDF2_9HELI</name>
<dbReference type="STRING" id="76936.BN2458_PEG1340"/>
<dbReference type="Proteomes" id="UP000064525">
    <property type="component" value="Chromosome I"/>
</dbReference>
<dbReference type="Proteomes" id="UP000029925">
    <property type="component" value="Unassembled WGS sequence"/>
</dbReference>
<evidence type="ECO:0000313" key="3">
    <source>
        <dbReference type="Proteomes" id="UP000029925"/>
    </source>
</evidence>
<evidence type="ECO:0000313" key="4">
    <source>
        <dbReference type="Proteomes" id="UP000064525"/>
    </source>
</evidence>
<reference evidence="2 3" key="1">
    <citation type="journal article" date="2014" name="Genome Announc.">
        <title>Draft genome sequences of eight enterohepatic helicobacter species isolated from both laboratory and wild rodents.</title>
        <authorList>
            <person name="Sheh A."/>
            <person name="Shen Z."/>
            <person name="Fox J.G."/>
        </authorList>
    </citation>
    <scope>NUCLEOTIDE SEQUENCE [LARGE SCALE GENOMIC DNA]</scope>
    <source>
        <strain evidence="2 3">MIT 98-6810</strain>
    </source>
</reference>
<dbReference type="EMBL" id="LN907858">
    <property type="protein sequence ID" value="CUU40225.1"/>
    <property type="molecule type" value="Genomic_DNA"/>
</dbReference>
<sequence length="96" mass="10991">MAKTKIIKYSHKNTRQKTPSTKLEMLSCVEQTLALRNFIILNTNAKVATNHFLLFSYTIHCVMSGYTNLGDFIQTIATKNALVRLFNKPICQRNLI</sequence>
<evidence type="ECO:0000313" key="1">
    <source>
        <dbReference type="EMBL" id="CUU40225.1"/>
    </source>
</evidence>
<dbReference type="EMBL" id="JRPF02000014">
    <property type="protein sequence ID" value="TLD77884.1"/>
    <property type="molecule type" value="Genomic_DNA"/>
</dbReference>
<gene>
    <name evidence="1" type="ORF">BN2458_PEG1340</name>
    <name evidence="2" type="ORF">LS75_008850</name>
</gene>
<dbReference type="KEGG" id="hty:BN2458_PEG1340"/>
<dbReference type="RefSeq" id="WP_034326294.1">
    <property type="nucleotide sequence ID" value="NZ_CAOMZE010000031.1"/>
</dbReference>
<dbReference type="GeneID" id="78151536"/>